<dbReference type="RefSeq" id="WP_055259886.1">
    <property type="nucleotide sequence ID" value="NZ_CABIXL010000006.1"/>
</dbReference>
<keyword evidence="5" id="KW-1185">Reference proteome</keyword>
<dbReference type="InterPro" id="IPR000253">
    <property type="entry name" value="FHA_dom"/>
</dbReference>
<keyword evidence="2" id="KW-0472">Membrane</keyword>
<evidence type="ECO:0000256" key="1">
    <source>
        <dbReference type="SAM" id="MobiDB-lite"/>
    </source>
</evidence>
<feature type="transmembrane region" description="Helical" evidence="2">
    <location>
        <begin position="6"/>
        <end position="31"/>
    </location>
</feature>
<feature type="region of interest" description="Disordered" evidence="1">
    <location>
        <begin position="45"/>
        <end position="71"/>
    </location>
</feature>
<dbReference type="PANTHER" id="PTHR23308">
    <property type="entry name" value="NUCLEAR INHIBITOR OF PROTEIN PHOSPHATASE-1"/>
    <property type="match status" value="1"/>
</dbReference>
<keyword evidence="2" id="KW-1133">Transmembrane helix</keyword>
<dbReference type="EMBL" id="CYZR01000006">
    <property type="protein sequence ID" value="CUO10901.1"/>
    <property type="molecule type" value="Genomic_DNA"/>
</dbReference>
<reference evidence="4 5" key="1">
    <citation type="submission" date="2015-09" db="EMBL/GenBank/DDBJ databases">
        <authorList>
            <consortium name="Pathogen Informatics"/>
            <person name="Wu L."/>
            <person name="Ma J."/>
        </authorList>
    </citation>
    <scope>NUCLEOTIDE SEQUENCE [LARGE SCALE GENOMIC DNA]</scope>
    <source>
        <strain evidence="4 5">2789STDY5834858</strain>
    </source>
</reference>
<protein>
    <submittedName>
        <fullName evidence="4">Probable regulatory protein embR</fullName>
    </submittedName>
</protein>
<evidence type="ECO:0000313" key="5">
    <source>
        <dbReference type="Proteomes" id="UP000095488"/>
    </source>
</evidence>
<sequence>MDFDQLAGLFFGVIFIIVLYSIILYALRIMYKDIKGGKRKTTNTIQKNTIQKNTTQKNTTQKTNDSTKKASGSNIRGLEVLTSMDEAKLKVGSVIPMATAITLGRKENNTVVLNDRFVSSYHAKIYLKNREYYLEDLQSTNGTYVNENKIEGNIRLNVNDIIRFGSTAFKVIG</sequence>
<dbReference type="SMART" id="SM00240">
    <property type="entry name" value="FHA"/>
    <property type="match status" value="1"/>
</dbReference>
<dbReference type="Pfam" id="PF00498">
    <property type="entry name" value="FHA"/>
    <property type="match status" value="1"/>
</dbReference>
<evidence type="ECO:0000259" key="3">
    <source>
        <dbReference type="PROSITE" id="PS50006"/>
    </source>
</evidence>
<comment type="caution">
    <text evidence="4">The sequence shown here is derived from an EMBL/GenBank/DDBJ whole genome shotgun (WGS) entry which is preliminary data.</text>
</comment>
<dbReference type="Proteomes" id="UP000095488">
    <property type="component" value="Unassembled WGS sequence"/>
</dbReference>
<feature type="compositionally biased region" description="Low complexity" evidence="1">
    <location>
        <begin position="45"/>
        <end position="64"/>
    </location>
</feature>
<dbReference type="InterPro" id="IPR008984">
    <property type="entry name" value="SMAD_FHA_dom_sf"/>
</dbReference>
<feature type="domain" description="FHA" evidence="3">
    <location>
        <begin position="101"/>
        <end position="150"/>
    </location>
</feature>
<dbReference type="Gene3D" id="2.60.200.20">
    <property type="match status" value="1"/>
</dbReference>
<gene>
    <name evidence="4" type="primary">embR</name>
    <name evidence="4" type="ORF">ERS852473_01929</name>
</gene>
<dbReference type="SUPFAM" id="SSF49879">
    <property type="entry name" value="SMAD/FHA domain"/>
    <property type="match status" value="1"/>
</dbReference>
<evidence type="ECO:0000313" key="4">
    <source>
        <dbReference type="EMBL" id="CUO10901.1"/>
    </source>
</evidence>
<evidence type="ECO:0000256" key="2">
    <source>
        <dbReference type="SAM" id="Phobius"/>
    </source>
</evidence>
<organism evidence="4 5">
    <name type="scientific">Sarcina ventriculi</name>
    <name type="common">Clostridium ventriculi</name>
    <dbReference type="NCBI Taxonomy" id="1267"/>
    <lineage>
        <taxon>Bacteria</taxon>
        <taxon>Bacillati</taxon>
        <taxon>Bacillota</taxon>
        <taxon>Clostridia</taxon>
        <taxon>Eubacteriales</taxon>
        <taxon>Clostridiaceae</taxon>
        <taxon>Sarcina</taxon>
    </lineage>
</organism>
<accession>A0ABP2ATB5</accession>
<keyword evidence="2" id="KW-0812">Transmembrane</keyword>
<proteinExistence type="predicted"/>
<dbReference type="InterPro" id="IPR050923">
    <property type="entry name" value="Cell_Proc_Reg/RNA_Proc"/>
</dbReference>
<dbReference type="PROSITE" id="PS50006">
    <property type="entry name" value="FHA_DOMAIN"/>
    <property type="match status" value="1"/>
</dbReference>
<name>A0ABP2ATB5_SARVE</name>